<organism evidence="2 4">
    <name type="scientific">Didymodactylos carnosus</name>
    <dbReference type="NCBI Taxonomy" id="1234261"/>
    <lineage>
        <taxon>Eukaryota</taxon>
        <taxon>Metazoa</taxon>
        <taxon>Spiralia</taxon>
        <taxon>Gnathifera</taxon>
        <taxon>Rotifera</taxon>
        <taxon>Eurotatoria</taxon>
        <taxon>Bdelloidea</taxon>
        <taxon>Philodinida</taxon>
        <taxon>Philodinidae</taxon>
        <taxon>Didymodactylos</taxon>
    </lineage>
</organism>
<gene>
    <name evidence="2" type="ORF">GPM918_LOCUS431</name>
    <name evidence="3" type="ORF">SRO942_LOCUS432</name>
</gene>
<feature type="region of interest" description="Disordered" evidence="1">
    <location>
        <begin position="1059"/>
        <end position="1133"/>
    </location>
</feature>
<feature type="compositionally biased region" description="Polar residues" evidence="1">
    <location>
        <begin position="268"/>
        <end position="277"/>
    </location>
</feature>
<dbReference type="Proteomes" id="UP000681722">
    <property type="component" value="Unassembled WGS sequence"/>
</dbReference>
<dbReference type="AlphaFoldDB" id="A0A813NRP4"/>
<name>A0A813NRP4_9BILA</name>
<sequence>MVDDNDIRIIVDCKQETGTMLSSTNHDYNYVELEDITDDEYQIDEKPHQKFLITSTRTISVPNIDNNYDIEIKNVNQEKENSSISELLEANRTTANNNYNDILSTVKNDFNVKQIPTQNMSLNKNNNVKNILETISSPLNNSTIKNSENNILSTSIETNGAIKFQKLTTENNFVQFMTNEVITNMKLDNINSLHKRMIPELNLSNSSPLIETSDITGVKDNNDLREISDEDCLRELDENDMNDEFILLSYTTQNDQEDDSSDNNVNSHTLTSHNRLYTFSRPGNDKHLMKQQSITSGTTNNKQEVMSSSHAQQQLIDEDVLDLTHNRTSLIETTTNSQSINMTETKQQSETLQDDLLLRNFTFNPSYLNMRRCHSETEKNDDTVVVINDKNDHQDFFPRYRSKIRRRQYLIGTYYDGYRSGNWALGLSVSWLLSPHRHPQLNPNSVDRVNWLNLCSATNERKSVKNLLNNDESKPIVTPFEQNKSLIKTKVLDENLVNELRRFLTFGNKDNLSINRRTLYSEHETIDDDQRWQWGSKPTRSILKSLQEVPSPTKHTSLPIKYESNDYEENTIHHHRTTEKRIYKKNIIELANDDEYSHFHYNGIYLPEIRHDSGYSSQYERSHLQQIKLEIPHNYNEYLTTFEFDRFADFTPTPTTSLNIDSDFLEPIVTDPHLLKNLSPIVSPSSVYYSKPLPFISSKTMLNEKLVIRDNNNNNNNNNNTNVHPLLENEFDMPLLNLPPPVPDRSLKPAHLRPKPGRLIEIPTRKHQIRQTSSDGVSTWSVTSSILTNNITSSIDDSSFRTSTPQQSENQFERYNTLRKLLTTTADSNPPTPTPNSSDLGTTSIVSHIISHTPIAPKPRQSLLNKQNAFLTDNTNSSATLIYSIPKRTQNNSNLSHPIDAIANASLLDSTDVNWKRDSSTSFKKSDILTTISNSLTQQDTLVNSQRLYSSRHYCGGLTADDNNKLTMSSNRKLSDELKPTIITYQEKPYYSSQQTRSSYENRRKANAFACLSNVSSTSSEKLNSSRKRSIDNDFQQPFDEATNGLAIRFSINEITTEENKKPVLRHTRSNDQQSNPSVLTFEKQKSLNGSVKRRSQPSNSINSKSRLIRNQSPERFRNKKDSRRSSYYETSV</sequence>
<evidence type="ECO:0000313" key="3">
    <source>
        <dbReference type="EMBL" id="CAF3522555.1"/>
    </source>
</evidence>
<comment type="caution">
    <text evidence="2">The sequence shown here is derived from an EMBL/GenBank/DDBJ whole genome shotgun (WGS) entry which is preliminary data.</text>
</comment>
<proteinExistence type="predicted"/>
<evidence type="ECO:0000313" key="4">
    <source>
        <dbReference type="Proteomes" id="UP000663829"/>
    </source>
</evidence>
<feature type="compositionally biased region" description="Polar residues" evidence="1">
    <location>
        <begin position="1097"/>
        <end position="1114"/>
    </location>
</feature>
<protein>
    <submittedName>
        <fullName evidence="2">Uncharacterized protein</fullName>
    </submittedName>
</protein>
<reference evidence="2" key="1">
    <citation type="submission" date="2021-02" db="EMBL/GenBank/DDBJ databases">
        <authorList>
            <person name="Nowell W R."/>
        </authorList>
    </citation>
    <scope>NUCLEOTIDE SEQUENCE</scope>
</reference>
<evidence type="ECO:0000313" key="2">
    <source>
        <dbReference type="EMBL" id="CAF0743938.1"/>
    </source>
</evidence>
<feature type="region of interest" description="Disordered" evidence="1">
    <location>
        <begin position="252"/>
        <end position="277"/>
    </location>
</feature>
<accession>A0A813NRP4</accession>
<dbReference type="EMBL" id="CAJNOQ010000032">
    <property type="protein sequence ID" value="CAF0743938.1"/>
    <property type="molecule type" value="Genomic_DNA"/>
</dbReference>
<dbReference type="EMBL" id="CAJOBC010000032">
    <property type="protein sequence ID" value="CAF3522555.1"/>
    <property type="molecule type" value="Genomic_DNA"/>
</dbReference>
<evidence type="ECO:0000256" key="1">
    <source>
        <dbReference type="SAM" id="MobiDB-lite"/>
    </source>
</evidence>
<dbReference type="Proteomes" id="UP000663829">
    <property type="component" value="Unassembled WGS sequence"/>
</dbReference>
<keyword evidence="4" id="KW-1185">Reference proteome</keyword>